<dbReference type="GeneID" id="24787514"/>
<organism evidence="5 6">
    <name type="scientific">Methanosarcina barkeri 3</name>
    <dbReference type="NCBI Taxonomy" id="1434107"/>
    <lineage>
        <taxon>Archaea</taxon>
        <taxon>Methanobacteriati</taxon>
        <taxon>Methanobacteriota</taxon>
        <taxon>Stenosarchaea group</taxon>
        <taxon>Methanomicrobia</taxon>
        <taxon>Methanosarcinales</taxon>
        <taxon>Methanosarcinaceae</taxon>
        <taxon>Methanosarcina</taxon>
    </lineage>
</organism>
<dbReference type="SUPFAM" id="SSF48452">
    <property type="entry name" value="TPR-like"/>
    <property type="match status" value="1"/>
</dbReference>
<accession>A0A0E3SHE6</accession>
<feature type="region of interest" description="Disordered" evidence="4">
    <location>
        <begin position="255"/>
        <end position="286"/>
    </location>
</feature>
<dbReference type="PATRIC" id="fig|1434107.4.peg.102"/>
<feature type="repeat" description="TPR" evidence="3">
    <location>
        <begin position="51"/>
        <end position="84"/>
    </location>
</feature>
<feature type="repeat" description="TPR" evidence="3">
    <location>
        <begin position="154"/>
        <end position="187"/>
    </location>
</feature>
<dbReference type="InterPro" id="IPR011990">
    <property type="entry name" value="TPR-like_helical_dom_sf"/>
</dbReference>
<dbReference type="SMART" id="SM00028">
    <property type="entry name" value="TPR"/>
    <property type="match status" value="4"/>
</dbReference>
<dbReference type="EMBL" id="CP009517">
    <property type="protein sequence ID" value="AKB80666.1"/>
    <property type="molecule type" value="Genomic_DNA"/>
</dbReference>
<dbReference type="STRING" id="1434107.MSBR3_0088"/>
<dbReference type="PROSITE" id="PS50005">
    <property type="entry name" value="TPR"/>
    <property type="match status" value="2"/>
</dbReference>
<gene>
    <name evidence="5" type="ORF">MSBR3_0088</name>
</gene>
<evidence type="ECO:0000313" key="6">
    <source>
        <dbReference type="Proteomes" id="UP000033066"/>
    </source>
</evidence>
<reference evidence="5" key="1">
    <citation type="submission" date="2014-07" db="EMBL/GenBank/DDBJ databases">
        <title>Methanogenic archaea and the global carbon cycle.</title>
        <authorList>
            <person name="Henriksen J.R."/>
            <person name="Luke J."/>
            <person name="Reinhart S."/>
            <person name="Benedict M.N."/>
            <person name="Youngblut N.D."/>
            <person name="Metcalf M.E."/>
            <person name="Whitaker R.J."/>
            <person name="Metcalf W.W."/>
        </authorList>
    </citation>
    <scope>NUCLEOTIDE SEQUENCE [LARGE SCALE GENOMIC DNA]</scope>
    <source>
        <strain evidence="5">3</strain>
    </source>
</reference>
<dbReference type="OrthoDB" id="135460at2157"/>
<evidence type="ECO:0000313" key="5">
    <source>
        <dbReference type="EMBL" id="AKB80666.1"/>
    </source>
</evidence>
<dbReference type="RefSeq" id="WP_080942153.1">
    <property type="nucleotide sequence ID" value="NZ_CP009517.1"/>
</dbReference>
<dbReference type="AlphaFoldDB" id="A0A0E3SHE6"/>
<sequence>MSRSKVRNLLLLKQIHSAVAQIRKGNLDKALETLDKAEDSAKKAKATDAVYYVLFMRGGIYYTESKYNEALETYEMAINAGSELLKNDPENTNYRHYMGTTLSNTGNLLKNKGEKPQAAEYYIRARETYVNLLAKEPENAVFRSAAGENLNNYAALLTDMGYFEEACEILNQAIELYEKLLEEKPDNPGYQAELAVALSQLGNCQIQQDPEKSDTAKQNLEKALAMQENIFAQQSENTAIKDAIALTRKRLEKLETLKKQENPESLEKPENQENLEKQEIPEEQEK</sequence>
<keyword evidence="6" id="KW-1185">Reference proteome</keyword>
<evidence type="ECO:0000256" key="1">
    <source>
        <dbReference type="ARBA" id="ARBA00022737"/>
    </source>
</evidence>
<feature type="compositionally biased region" description="Basic and acidic residues" evidence="4">
    <location>
        <begin position="255"/>
        <end position="280"/>
    </location>
</feature>
<protein>
    <recommendedName>
        <fullName evidence="7">Tetratricopeptide repeat protein</fullName>
    </recommendedName>
</protein>
<keyword evidence="1" id="KW-0677">Repeat</keyword>
<dbReference type="HOGENOM" id="CLU_067741_1_0_2"/>
<evidence type="ECO:0008006" key="7">
    <source>
        <dbReference type="Google" id="ProtNLM"/>
    </source>
</evidence>
<proteinExistence type="predicted"/>
<dbReference type="InterPro" id="IPR019734">
    <property type="entry name" value="TPR_rpt"/>
</dbReference>
<name>A0A0E3SHE6_METBA</name>
<evidence type="ECO:0000256" key="3">
    <source>
        <dbReference type="PROSITE-ProRule" id="PRU00339"/>
    </source>
</evidence>
<dbReference type="Pfam" id="PF13374">
    <property type="entry name" value="TPR_10"/>
    <property type="match status" value="1"/>
</dbReference>
<dbReference type="PANTHER" id="PTHR45641:SF19">
    <property type="entry name" value="NEPHROCYSTIN-3"/>
    <property type="match status" value="1"/>
</dbReference>
<evidence type="ECO:0000256" key="2">
    <source>
        <dbReference type="ARBA" id="ARBA00022803"/>
    </source>
</evidence>
<evidence type="ECO:0000256" key="4">
    <source>
        <dbReference type="SAM" id="MobiDB-lite"/>
    </source>
</evidence>
<dbReference type="KEGG" id="mbak:MSBR3_0088"/>
<dbReference type="Gene3D" id="1.25.40.10">
    <property type="entry name" value="Tetratricopeptide repeat domain"/>
    <property type="match status" value="2"/>
</dbReference>
<dbReference type="Proteomes" id="UP000033066">
    <property type="component" value="Chromosome"/>
</dbReference>
<keyword evidence="2 3" id="KW-0802">TPR repeat</keyword>
<dbReference type="PANTHER" id="PTHR45641">
    <property type="entry name" value="TETRATRICOPEPTIDE REPEAT PROTEIN (AFU_ORTHOLOGUE AFUA_6G03870)"/>
    <property type="match status" value="1"/>
</dbReference>